<sequence length="165" mass="18917">MPANSTASGYPLYVQLAFPNPTMFVFKTFTARPEDWMALFSLVDGKHTIVISFNGDSDRAGIYALLNTQFHTDHQKKNKDPIVKAIHFDTYRVIPNIAISLPLYELAWSMEFILEKRRLKATISAMWALHISLLTLKFPAALHFFNNPKESYLQPDVLCLRLMQP</sequence>
<dbReference type="Proteomes" id="UP000887565">
    <property type="component" value="Unplaced"/>
</dbReference>
<keyword evidence="1" id="KW-1185">Reference proteome</keyword>
<proteinExistence type="predicted"/>
<organism evidence="1 2">
    <name type="scientific">Romanomermis culicivorax</name>
    <name type="common">Nematode worm</name>
    <dbReference type="NCBI Taxonomy" id="13658"/>
    <lineage>
        <taxon>Eukaryota</taxon>
        <taxon>Metazoa</taxon>
        <taxon>Ecdysozoa</taxon>
        <taxon>Nematoda</taxon>
        <taxon>Enoplea</taxon>
        <taxon>Dorylaimia</taxon>
        <taxon>Mermithida</taxon>
        <taxon>Mermithoidea</taxon>
        <taxon>Mermithidae</taxon>
        <taxon>Romanomermis</taxon>
    </lineage>
</organism>
<accession>A0A915JMJ4</accession>
<reference evidence="2" key="1">
    <citation type="submission" date="2022-11" db="UniProtKB">
        <authorList>
            <consortium name="WormBaseParasite"/>
        </authorList>
    </citation>
    <scope>IDENTIFICATION</scope>
</reference>
<dbReference type="AlphaFoldDB" id="A0A915JMJ4"/>
<dbReference type="WBParaSite" id="nRc.2.0.1.t27211-RA">
    <property type="protein sequence ID" value="nRc.2.0.1.t27211-RA"/>
    <property type="gene ID" value="nRc.2.0.1.g27211"/>
</dbReference>
<evidence type="ECO:0000313" key="1">
    <source>
        <dbReference type="Proteomes" id="UP000887565"/>
    </source>
</evidence>
<name>A0A915JMJ4_ROMCU</name>
<evidence type="ECO:0000313" key="2">
    <source>
        <dbReference type="WBParaSite" id="nRc.2.0.1.t27211-RA"/>
    </source>
</evidence>
<protein>
    <submittedName>
        <fullName evidence="2">Uncharacterized protein</fullName>
    </submittedName>
</protein>